<dbReference type="EMBL" id="AGXG01000126">
    <property type="protein sequence ID" value="EIY20187.1"/>
    <property type="molecule type" value="Genomic_DNA"/>
</dbReference>
<dbReference type="InterPro" id="IPR008979">
    <property type="entry name" value="Galactose-bd-like_sf"/>
</dbReference>
<evidence type="ECO:0000259" key="1">
    <source>
        <dbReference type="Pfam" id="PF00754"/>
    </source>
</evidence>
<keyword evidence="3" id="KW-1185">Reference proteome</keyword>
<comment type="caution">
    <text evidence="2">The sequence shown here is derived from an EMBL/GenBank/DDBJ whole genome shotgun (WGS) entry which is preliminary data.</text>
</comment>
<dbReference type="SUPFAM" id="SSF49785">
    <property type="entry name" value="Galactose-binding domain-like"/>
    <property type="match status" value="1"/>
</dbReference>
<accession>I8V4I9</accession>
<feature type="domain" description="F5/8 type C" evidence="1">
    <location>
        <begin position="24"/>
        <end position="117"/>
    </location>
</feature>
<sequence>MLVDGLQGDDNYRSGRYIGLYGQNFDAIIDLQETKEISSVSLGTYLVPGDYIFGLTGLEIYGSNDGSAYSKIASKTIPVLEKGSKNNVLKRDTVSFGKTKARYVRIIGKNTPVLPKWHPGAGKRTYLFLDEITID</sequence>
<dbReference type="Gene3D" id="2.60.120.260">
    <property type="entry name" value="Galactose-binding domain-like"/>
    <property type="match status" value="1"/>
</dbReference>
<organism evidence="2 3">
    <name type="scientific">Bacteroides cellulosilyticus CL02T12C19</name>
    <dbReference type="NCBI Taxonomy" id="997874"/>
    <lineage>
        <taxon>Bacteria</taxon>
        <taxon>Pseudomonadati</taxon>
        <taxon>Bacteroidota</taxon>
        <taxon>Bacteroidia</taxon>
        <taxon>Bacteroidales</taxon>
        <taxon>Bacteroidaceae</taxon>
        <taxon>Bacteroides</taxon>
    </lineage>
</organism>
<reference evidence="2 3" key="1">
    <citation type="submission" date="2012-02" db="EMBL/GenBank/DDBJ databases">
        <title>The Genome Sequence of Bacteroides cellulosilyticus CL02T12C19.</title>
        <authorList>
            <consortium name="The Broad Institute Genome Sequencing Platform"/>
            <person name="Earl A."/>
            <person name="Ward D."/>
            <person name="Feldgarden M."/>
            <person name="Gevers D."/>
            <person name="Zitomersky N.L."/>
            <person name="Coyne M.J."/>
            <person name="Comstock L.E."/>
            <person name="Young S.K."/>
            <person name="Zeng Q."/>
            <person name="Gargeya S."/>
            <person name="Fitzgerald M."/>
            <person name="Haas B."/>
            <person name="Abouelleil A."/>
            <person name="Alvarado L."/>
            <person name="Arachchi H.M."/>
            <person name="Berlin A."/>
            <person name="Chapman S.B."/>
            <person name="Gearin G."/>
            <person name="Goldberg J."/>
            <person name="Griggs A."/>
            <person name="Gujja S."/>
            <person name="Hansen M."/>
            <person name="Heiman D."/>
            <person name="Howarth C."/>
            <person name="Larimer J."/>
            <person name="Lui A."/>
            <person name="MacDonald P.J.P."/>
            <person name="McCowen C."/>
            <person name="Montmayeur A."/>
            <person name="Murphy C."/>
            <person name="Neiman D."/>
            <person name="Pearson M."/>
            <person name="Priest M."/>
            <person name="Roberts A."/>
            <person name="Saif S."/>
            <person name="Shea T."/>
            <person name="Sisk P."/>
            <person name="Stolte C."/>
            <person name="Sykes S."/>
            <person name="Wortman J."/>
            <person name="Nusbaum C."/>
            <person name="Birren B."/>
        </authorList>
    </citation>
    <scope>NUCLEOTIDE SEQUENCE [LARGE SCALE GENOMIC DNA]</scope>
    <source>
        <strain evidence="2 3">CL02T12C19</strain>
    </source>
</reference>
<gene>
    <name evidence="2" type="ORF">HMPREF1062_05617</name>
</gene>
<evidence type="ECO:0000313" key="2">
    <source>
        <dbReference type="EMBL" id="EIY20187.1"/>
    </source>
</evidence>
<proteinExistence type="predicted"/>
<evidence type="ECO:0000313" key="3">
    <source>
        <dbReference type="Proteomes" id="UP000003741"/>
    </source>
</evidence>
<dbReference type="AlphaFoldDB" id="I8V4I9"/>
<name>I8V4I9_9BACE</name>
<dbReference type="InterPro" id="IPR000421">
    <property type="entry name" value="FA58C"/>
</dbReference>
<dbReference type="Proteomes" id="UP000003741">
    <property type="component" value="Unassembled WGS sequence"/>
</dbReference>
<dbReference type="PATRIC" id="fig|997874.3.peg.5771"/>
<dbReference type="Pfam" id="PF00754">
    <property type="entry name" value="F5_F8_type_C"/>
    <property type="match status" value="1"/>
</dbReference>
<protein>
    <recommendedName>
        <fullName evidence="1">F5/8 type C domain-containing protein</fullName>
    </recommendedName>
</protein>
<dbReference type="HOGENOM" id="CLU_1881556_0_0_10"/>